<dbReference type="Proteomes" id="UP000694845">
    <property type="component" value="Unplaced"/>
</dbReference>
<dbReference type="SMART" id="SM00102">
    <property type="entry name" value="ADF"/>
    <property type="match status" value="1"/>
</dbReference>
<gene>
    <name evidence="5" type="primary">LOC110982667</name>
</gene>
<accession>A0A8B7YWS9</accession>
<protein>
    <submittedName>
        <fullName evidence="5">Uncharacterized protein LOC110982667 isoform X1</fullName>
    </submittedName>
</protein>
<dbReference type="GO" id="GO:0003779">
    <property type="term" value="F:actin binding"/>
    <property type="evidence" value="ECO:0007669"/>
    <property type="project" value="UniProtKB-KW"/>
</dbReference>
<dbReference type="Gene3D" id="3.40.20.10">
    <property type="entry name" value="Severin"/>
    <property type="match status" value="1"/>
</dbReference>
<dbReference type="Pfam" id="PF00241">
    <property type="entry name" value="Cofilin_ADF"/>
    <property type="match status" value="1"/>
</dbReference>
<reference evidence="5" key="1">
    <citation type="submission" date="2025-08" db="UniProtKB">
        <authorList>
            <consortium name="RefSeq"/>
        </authorList>
    </citation>
    <scope>IDENTIFICATION</scope>
</reference>
<proteinExistence type="inferred from homology"/>
<organism evidence="4 5">
    <name type="scientific">Acanthaster planci</name>
    <name type="common">Crown-of-thorns starfish</name>
    <dbReference type="NCBI Taxonomy" id="133434"/>
    <lineage>
        <taxon>Eukaryota</taxon>
        <taxon>Metazoa</taxon>
        <taxon>Echinodermata</taxon>
        <taxon>Eleutherozoa</taxon>
        <taxon>Asterozoa</taxon>
        <taxon>Asteroidea</taxon>
        <taxon>Valvatacea</taxon>
        <taxon>Valvatida</taxon>
        <taxon>Acanthasteridae</taxon>
        <taxon>Acanthaster</taxon>
    </lineage>
</organism>
<evidence type="ECO:0000313" key="4">
    <source>
        <dbReference type="Proteomes" id="UP000694845"/>
    </source>
</evidence>
<comment type="similarity">
    <text evidence="1">Belongs to the actin-binding proteins ADF family.</text>
</comment>
<dbReference type="GeneID" id="110982667"/>
<evidence type="ECO:0000256" key="2">
    <source>
        <dbReference type="ARBA" id="ARBA00023203"/>
    </source>
</evidence>
<feature type="domain" description="ADF-H" evidence="3">
    <location>
        <begin position="129"/>
        <end position="256"/>
    </location>
</feature>
<dbReference type="InterPro" id="IPR029006">
    <property type="entry name" value="ADF-H/Gelsolin-like_dom_sf"/>
</dbReference>
<dbReference type="PRINTS" id="PR00006">
    <property type="entry name" value="COFILIN"/>
</dbReference>
<dbReference type="PANTHER" id="PTHR11913">
    <property type="entry name" value="COFILIN-RELATED"/>
    <property type="match status" value="1"/>
</dbReference>
<keyword evidence="2" id="KW-0009">Actin-binding</keyword>
<dbReference type="InterPro" id="IPR002108">
    <property type="entry name" value="ADF-H"/>
</dbReference>
<dbReference type="RefSeq" id="XP_022096945.1">
    <property type="nucleotide sequence ID" value="XM_022241253.1"/>
</dbReference>
<dbReference type="InterPro" id="IPR017904">
    <property type="entry name" value="ADF/Cofilin"/>
</dbReference>
<evidence type="ECO:0000313" key="5">
    <source>
        <dbReference type="RefSeq" id="XP_022096945.1"/>
    </source>
</evidence>
<name>A0A8B7YWS9_ACAPL</name>
<dbReference type="AlphaFoldDB" id="A0A8B7YWS9"/>
<evidence type="ECO:0000256" key="1">
    <source>
        <dbReference type="ARBA" id="ARBA00006844"/>
    </source>
</evidence>
<dbReference type="GO" id="GO:0015629">
    <property type="term" value="C:actin cytoskeleton"/>
    <property type="evidence" value="ECO:0007669"/>
    <property type="project" value="InterPro"/>
</dbReference>
<dbReference type="SUPFAM" id="SSF55753">
    <property type="entry name" value="Actin depolymerizing proteins"/>
    <property type="match status" value="1"/>
</dbReference>
<dbReference type="KEGG" id="aplc:110982667"/>
<dbReference type="CDD" id="cd11286">
    <property type="entry name" value="ADF_cofilin_like"/>
    <property type="match status" value="1"/>
</dbReference>
<dbReference type="GO" id="GO:0030042">
    <property type="term" value="P:actin filament depolymerization"/>
    <property type="evidence" value="ECO:0007669"/>
    <property type="project" value="InterPro"/>
</dbReference>
<keyword evidence="4" id="KW-1185">Reference proteome</keyword>
<sequence>MSGYSGGTAETGRQLKPPHRYICKRAPRSPSSIEVVHLTKLGGFQPQKAHPLLLISGCRNPTVSLRRLHGIMFSIKVVVLFVSFAHVIEVGLSDDSKQDRHLEDLLKRFIEARNSKRFDKADLFGRTSGIQVDAEVKKLYDDIKLLHAYPWAIFKINRQKTRVIVDTKGAGGYSDFLKALTTSGEPRYGIFDTPKEWGGEKLAFIFWCLDDANMGLKMIYASSKDDLKKQFEGIIIEVQIKNRNQSIKEESIKEIAKHA</sequence>
<evidence type="ECO:0000259" key="3">
    <source>
        <dbReference type="PROSITE" id="PS51263"/>
    </source>
</evidence>
<dbReference type="PROSITE" id="PS51263">
    <property type="entry name" value="ADF_H"/>
    <property type="match status" value="1"/>
</dbReference>
<dbReference type="OrthoDB" id="10249245at2759"/>